<dbReference type="Pfam" id="PF01429">
    <property type="entry name" value="MBD"/>
    <property type="match status" value="1"/>
</dbReference>
<proteinExistence type="predicted"/>
<keyword evidence="5" id="KW-0539">Nucleus</keyword>
<evidence type="ECO:0000256" key="5">
    <source>
        <dbReference type="ARBA" id="ARBA00023242"/>
    </source>
</evidence>
<keyword evidence="7" id="KW-0472">Membrane</keyword>
<dbReference type="GO" id="GO:0005634">
    <property type="term" value="C:nucleus"/>
    <property type="evidence" value="ECO:0007669"/>
    <property type="project" value="UniProtKB-SubCell"/>
</dbReference>
<dbReference type="EnsemblPlants" id="KRH63084">
    <property type="protein sequence ID" value="KRH63084"/>
    <property type="gene ID" value="GLYMA_04G154300"/>
</dbReference>
<sequence>MCRTAFQRNRKVFMLNCWNKVIILCFPGCFFQIRSFGGLWLAFKRGEKKRSYKNLEIQRNFAFSESGWSRCLSKFIPKKAGTPKKNEIVFTAPTGEEINNRKQLEKYLKAHPGGPAVSEFDWGTGETPRRSTRISEKAKAAPPIESEPPKKRTKRSSASQKETSQEEKEEKTKEAEMQEADYTTKDDNDIEKEKDVVMENQDVKSVEDTDVNKSTHSGEAKAGENVEVPIEKDKGIEVSEVFLRKDEEKIEQPQEETKEYRGSGEPEKLETCTIADKKVEVEGVNKEENIKSTREFEAEEIEGTKVNSEEYHKLDEINKAEAELTMNGNHGS</sequence>
<gene>
    <name evidence="10" type="primary">LOC100800976</name>
    <name evidence="9" type="ORF">GLYMA_04G154300</name>
</gene>
<evidence type="ECO:0000259" key="8">
    <source>
        <dbReference type="PROSITE" id="PS50982"/>
    </source>
</evidence>
<keyword evidence="3" id="KW-0238">DNA-binding</keyword>
<dbReference type="InterPro" id="IPR016177">
    <property type="entry name" value="DNA-bd_dom_sf"/>
</dbReference>
<evidence type="ECO:0000256" key="4">
    <source>
        <dbReference type="ARBA" id="ARBA00023163"/>
    </source>
</evidence>
<dbReference type="Proteomes" id="UP000008827">
    <property type="component" value="Chromosome 4"/>
</dbReference>
<keyword evidence="7" id="KW-1133">Transmembrane helix</keyword>
<dbReference type="EMBL" id="CM000837">
    <property type="protein sequence ID" value="KRH63084.1"/>
    <property type="molecule type" value="Genomic_DNA"/>
</dbReference>
<evidence type="ECO:0000256" key="1">
    <source>
        <dbReference type="ARBA" id="ARBA00004123"/>
    </source>
</evidence>
<dbReference type="SUPFAM" id="SSF54171">
    <property type="entry name" value="DNA-binding domain"/>
    <property type="match status" value="1"/>
</dbReference>
<feature type="region of interest" description="Disordered" evidence="6">
    <location>
        <begin position="245"/>
        <end position="269"/>
    </location>
</feature>
<organism evidence="9">
    <name type="scientific">Glycine max</name>
    <name type="common">Soybean</name>
    <name type="synonym">Glycine hispida</name>
    <dbReference type="NCBI Taxonomy" id="3847"/>
    <lineage>
        <taxon>Eukaryota</taxon>
        <taxon>Viridiplantae</taxon>
        <taxon>Streptophyta</taxon>
        <taxon>Embryophyta</taxon>
        <taxon>Tracheophyta</taxon>
        <taxon>Spermatophyta</taxon>
        <taxon>Magnoliopsida</taxon>
        <taxon>eudicotyledons</taxon>
        <taxon>Gunneridae</taxon>
        <taxon>Pentapetalae</taxon>
        <taxon>rosids</taxon>
        <taxon>fabids</taxon>
        <taxon>Fabales</taxon>
        <taxon>Fabaceae</taxon>
        <taxon>Papilionoideae</taxon>
        <taxon>50 kb inversion clade</taxon>
        <taxon>NPAAA clade</taxon>
        <taxon>indigoferoid/millettioid clade</taxon>
        <taxon>Phaseoleae</taxon>
        <taxon>Glycine</taxon>
        <taxon>Glycine subgen. Soja</taxon>
    </lineage>
</organism>
<evidence type="ECO:0000313" key="10">
    <source>
        <dbReference type="EnsemblPlants" id="KRH63084"/>
    </source>
</evidence>
<keyword evidence="11" id="KW-1185">Reference proteome</keyword>
<comment type="subcellular location">
    <subcellularLocation>
        <location evidence="1">Nucleus</location>
    </subcellularLocation>
</comment>
<keyword evidence="4" id="KW-0804">Transcription</keyword>
<reference evidence="9" key="3">
    <citation type="submission" date="2018-07" db="EMBL/GenBank/DDBJ databases">
        <title>WGS assembly of Glycine max.</title>
        <authorList>
            <person name="Schmutz J."/>
            <person name="Cannon S."/>
            <person name="Schlueter J."/>
            <person name="Ma J."/>
            <person name="Mitros T."/>
            <person name="Nelson W."/>
            <person name="Hyten D."/>
            <person name="Song Q."/>
            <person name="Thelen J."/>
            <person name="Cheng J."/>
            <person name="Xu D."/>
            <person name="Hellsten U."/>
            <person name="May G."/>
            <person name="Yu Y."/>
            <person name="Sakurai T."/>
            <person name="Umezawa T."/>
            <person name="Bhattacharyya M."/>
            <person name="Sandhu D."/>
            <person name="Valliyodan B."/>
            <person name="Lindquist E."/>
            <person name="Peto M."/>
            <person name="Grant D."/>
            <person name="Shu S."/>
            <person name="Goodstein D."/>
            <person name="Barry K."/>
            <person name="Futrell-Griggs M."/>
            <person name="Abernathy B."/>
            <person name="Du J."/>
            <person name="Tian Z."/>
            <person name="Zhu L."/>
            <person name="Gill N."/>
            <person name="Joshi T."/>
            <person name="Libault M."/>
            <person name="Sethuraman A."/>
            <person name="Zhang X."/>
            <person name="Shinozaki K."/>
            <person name="Nguyen H."/>
            <person name="Wing R."/>
            <person name="Cregan P."/>
            <person name="Specht J."/>
            <person name="Grimwood J."/>
            <person name="Rokhsar D."/>
            <person name="Stacey G."/>
            <person name="Shoemaker R."/>
            <person name="Jackson S."/>
        </authorList>
    </citation>
    <scope>NUCLEOTIDE SEQUENCE</scope>
    <source>
        <tissue evidence="9">Callus</tissue>
    </source>
</reference>
<evidence type="ECO:0000256" key="3">
    <source>
        <dbReference type="ARBA" id="ARBA00023125"/>
    </source>
</evidence>
<dbReference type="AlphaFoldDB" id="A0A0R0K8M4"/>
<dbReference type="ExpressionAtlas" id="A0A0R0K8M4">
    <property type="expression patterns" value="baseline and differential"/>
</dbReference>
<dbReference type="PROSITE" id="PS50982">
    <property type="entry name" value="MBD"/>
    <property type="match status" value="1"/>
</dbReference>
<dbReference type="OrthoDB" id="1435582at2759"/>
<dbReference type="GO" id="GO:0003677">
    <property type="term" value="F:DNA binding"/>
    <property type="evidence" value="ECO:0007669"/>
    <property type="project" value="UniProtKB-KW"/>
</dbReference>
<feature type="transmembrane region" description="Helical" evidence="7">
    <location>
        <begin position="21"/>
        <end position="43"/>
    </location>
</feature>
<reference evidence="10" key="2">
    <citation type="submission" date="2018-02" db="UniProtKB">
        <authorList>
            <consortium name="EnsemblPlants"/>
        </authorList>
    </citation>
    <scope>IDENTIFICATION</scope>
    <source>
        <strain evidence="10">Williams 82</strain>
    </source>
</reference>
<feature type="compositionally biased region" description="Basic and acidic residues" evidence="6">
    <location>
        <begin position="163"/>
        <end position="232"/>
    </location>
</feature>
<reference evidence="9 10" key="1">
    <citation type="journal article" date="2010" name="Nature">
        <title>Genome sequence of the palaeopolyploid soybean.</title>
        <authorList>
            <person name="Schmutz J."/>
            <person name="Cannon S.B."/>
            <person name="Schlueter J."/>
            <person name="Ma J."/>
            <person name="Mitros T."/>
            <person name="Nelson W."/>
            <person name="Hyten D.L."/>
            <person name="Song Q."/>
            <person name="Thelen J.J."/>
            <person name="Cheng J."/>
            <person name="Xu D."/>
            <person name="Hellsten U."/>
            <person name="May G.D."/>
            <person name="Yu Y."/>
            <person name="Sakurai T."/>
            <person name="Umezawa T."/>
            <person name="Bhattacharyya M.K."/>
            <person name="Sandhu D."/>
            <person name="Valliyodan B."/>
            <person name="Lindquist E."/>
            <person name="Peto M."/>
            <person name="Grant D."/>
            <person name="Shu S."/>
            <person name="Goodstein D."/>
            <person name="Barry K."/>
            <person name="Futrell-Griggs M."/>
            <person name="Abernathy B."/>
            <person name="Du J."/>
            <person name="Tian Z."/>
            <person name="Zhu L."/>
            <person name="Gill N."/>
            <person name="Joshi T."/>
            <person name="Libault M."/>
            <person name="Sethuraman A."/>
            <person name="Zhang X.-C."/>
            <person name="Shinozaki K."/>
            <person name="Nguyen H.T."/>
            <person name="Wing R.A."/>
            <person name="Cregan P."/>
            <person name="Specht J."/>
            <person name="Grimwood J."/>
            <person name="Rokhsar D."/>
            <person name="Stacey G."/>
            <person name="Shoemaker R.C."/>
            <person name="Jackson S.A."/>
        </authorList>
    </citation>
    <scope>NUCLEOTIDE SEQUENCE [LARGE SCALE GENOMIC DNA]</scope>
    <source>
        <strain evidence="10">cv. Williams 82</strain>
        <tissue evidence="9">Callus</tissue>
    </source>
</reference>
<evidence type="ECO:0000313" key="11">
    <source>
        <dbReference type="Proteomes" id="UP000008827"/>
    </source>
</evidence>
<dbReference type="InterPro" id="IPR039622">
    <property type="entry name" value="MBD10/11"/>
</dbReference>
<evidence type="ECO:0000256" key="2">
    <source>
        <dbReference type="ARBA" id="ARBA00023015"/>
    </source>
</evidence>
<feature type="region of interest" description="Disordered" evidence="6">
    <location>
        <begin position="115"/>
        <end position="232"/>
    </location>
</feature>
<dbReference type="STRING" id="3847.A0A0R0K8M4"/>
<evidence type="ECO:0000256" key="7">
    <source>
        <dbReference type="SAM" id="Phobius"/>
    </source>
</evidence>
<evidence type="ECO:0000313" key="9">
    <source>
        <dbReference type="EMBL" id="KRH63084.1"/>
    </source>
</evidence>
<dbReference type="SMR" id="A0A0R0K8M4"/>
<feature type="domain" description="MBD" evidence="8">
    <location>
        <begin position="54"/>
        <end position="127"/>
    </location>
</feature>
<feature type="compositionally biased region" description="Basic and acidic residues" evidence="6">
    <location>
        <begin position="127"/>
        <end position="139"/>
    </location>
</feature>
<dbReference type="PANTHER" id="PTHR33729">
    <property type="entry name" value="METHYL-CPG BINDING DOMAIN CONTAINING PROTEIN, EXPRESSED"/>
    <property type="match status" value="1"/>
</dbReference>
<keyword evidence="7" id="KW-0812">Transmembrane</keyword>
<keyword evidence="2" id="KW-0805">Transcription regulation</keyword>
<evidence type="ECO:0000256" key="6">
    <source>
        <dbReference type="SAM" id="MobiDB-lite"/>
    </source>
</evidence>
<name>A0A0R0K8M4_SOYBN</name>
<accession>A0A0R0K8M4</accession>
<protein>
    <recommendedName>
        <fullName evidence="8">MBD domain-containing protein</fullName>
    </recommendedName>
</protein>
<dbReference type="InterPro" id="IPR001739">
    <property type="entry name" value="Methyl_CpG_DNA-bd"/>
</dbReference>
<dbReference type="Gramene" id="KRH63084">
    <property type="protein sequence ID" value="KRH63084"/>
    <property type="gene ID" value="GLYMA_04G154300"/>
</dbReference>
<dbReference type="PANTHER" id="PTHR33729:SF6">
    <property type="entry name" value="METHYL-CPG-BINDING DOMAIN-CONTAINING PROTEIN 11"/>
    <property type="match status" value="1"/>
</dbReference>
<dbReference type="Gene3D" id="3.30.890.10">
    <property type="entry name" value="Methyl-cpg-binding Protein 2, Chain A"/>
    <property type="match status" value="1"/>
</dbReference>